<comment type="catalytic activity">
    <reaction evidence="1">
        <text>ATP + protein L-histidine = ADP + protein N-phospho-L-histidine.</text>
        <dbReference type="EC" id="2.7.13.3"/>
    </reaction>
</comment>
<evidence type="ECO:0000256" key="1">
    <source>
        <dbReference type="ARBA" id="ARBA00000085"/>
    </source>
</evidence>
<feature type="transmembrane region" description="Helical" evidence="9">
    <location>
        <begin position="96"/>
        <end position="118"/>
    </location>
</feature>
<evidence type="ECO:0000256" key="7">
    <source>
        <dbReference type="ARBA" id="ARBA00022840"/>
    </source>
</evidence>
<name>A0A1E8GIS7_9LACT</name>
<dbReference type="PANTHER" id="PTHR24421:SF10">
    <property type="entry name" value="NITRATE_NITRITE SENSOR PROTEIN NARQ"/>
    <property type="match status" value="1"/>
</dbReference>
<dbReference type="GO" id="GO:0046983">
    <property type="term" value="F:protein dimerization activity"/>
    <property type="evidence" value="ECO:0007669"/>
    <property type="project" value="InterPro"/>
</dbReference>
<keyword evidence="12" id="KW-1185">Reference proteome</keyword>
<dbReference type="Pfam" id="PF07730">
    <property type="entry name" value="HisKA_3"/>
    <property type="match status" value="1"/>
</dbReference>
<evidence type="ECO:0000256" key="9">
    <source>
        <dbReference type="SAM" id="Phobius"/>
    </source>
</evidence>
<dbReference type="SUPFAM" id="SSF55874">
    <property type="entry name" value="ATPase domain of HSP90 chaperone/DNA topoisomerase II/histidine kinase"/>
    <property type="match status" value="1"/>
</dbReference>
<accession>A0A1E8GIS7</accession>
<evidence type="ECO:0000256" key="6">
    <source>
        <dbReference type="ARBA" id="ARBA00022777"/>
    </source>
</evidence>
<feature type="transmembrane region" description="Helical" evidence="9">
    <location>
        <begin position="181"/>
        <end position="205"/>
    </location>
</feature>
<dbReference type="InterPro" id="IPR011712">
    <property type="entry name" value="Sig_transdc_His_kin_sub3_dim/P"/>
</dbReference>
<keyword evidence="8" id="KW-0902">Two-component regulatory system</keyword>
<dbReference type="InterPro" id="IPR003594">
    <property type="entry name" value="HATPase_dom"/>
</dbReference>
<gene>
    <name evidence="11" type="ORF">BG261_07780</name>
</gene>
<dbReference type="RefSeq" id="WP_070793184.1">
    <property type="nucleotide sequence ID" value="NZ_MKIR01000026.1"/>
</dbReference>
<keyword evidence="6 11" id="KW-0418">Kinase</keyword>
<evidence type="ECO:0000259" key="10">
    <source>
        <dbReference type="SMART" id="SM00387"/>
    </source>
</evidence>
<dbReference type="CDD" id="cd16917">
    <property type="entry name" value="HATPase_UhpB-NarQ-NarX-like"/>
    <property type="match status" value="1"/>
</dbReference>
<dbReference type="OrthoDB" id="9760839at2"/>
<proteinExistence type="predicted"/>
<evidence type="ECO:0000313" key="11">
    <source>
        <dbReference type="EMBL" id="OFI48172.1"/>
    </source>
</evidence>
<protein>
    <recommendedName>
        <fullName evidence="2">histidine kinase</fullName>
        <ecNumber evidence="2">2.7.13.3</ecNumber>
    </recommendedName>
</protein>
<dbReference type="GO" id="GO:0000155">
    <property type="term" value="F:phosphorelay sensor kinase activity"/>
    <property type="evidence" value="ECO:0007669"/>
    <property type="project" value="InterPro"/>
</dbReference>
<comment type="caution">
    <text evidence="11">The sequence shown here is derived from an EMBL/GenBank/DDBJ whole genome shotgun (WGS) entry which is preliminary data.</text>
</comment>
<dbReference type="Pfam" id="PF02518">
    <property type="entry name" value="HATPase_c"/>
    <property type="match status" value="1"/>
</dbReference>
<dbReference type="Proteomes" id="UP000178622">
    <property type="component" value="Unassembled WGS sequence"/>
</dbReference>
<dbReference type="InterPro" id="IPR036890">
    <property type="entry name" value="HATPase_C_sf"/>
</dbReference>
<feature type="transmembrane region" description="Helical" evidence="9">
    <location>
        <begin position="59"/>
        <end position="76"/>
    </location>
</feature>
<dbReference type="InterPro" id="IPR050482">
    <property type="entry name" value="Sensor_HK_TwoCompSys"/>
</dbReference>
<sequence>MNKIKSIEFSKDILIFINFLAVVYNASLYLFCTKYIVATGASHSLLENLARIPNSPTKIFFWSITLFALLLGVIYYRGSHESKSEVLFDRFAILEIILMVGVFISLQSSYNGLVLLVFTDIFYSSKDFFAPKDKKYWLSFIILCFGMMLISNYDLLSLIIKIPSLDTYISFLPSSIKILILFLKNFLVSLNIIVFIISMVSFIMYSVTERHNIEEEVKMVSRVNTQLNNYVALTEKIAEDRERKRISREIHDTLGHALTGISAGIDAVMVLIDYDPTIAKKQLSSVSNVVREGIVDVRRSLNKLRPGALEERTLKDALDKVIKEYEDLSKINIDLLYEWDSVDLDSTKEDIIFRVIQETLTNSLRHGHANNVKISMLSGEEFIIDIQDDGVGCEEINYGYGLTQMRERLAIIGGKVTFCNDNGFKTHIEIPKVKGEMDD</sequence>
<dbReference type="Gene3D" id="3.30.565.10">
    <property type="entry name" value="Histidine kinase-like ATPase, C-terminal domain"/>
    <property type="match status" value="1"/>
</dbReference>
<feature type="domain" description="Histidine kinase/HSP90-like ATPase" evidence="10">
    <location>
        <begin position="347"/>
        <end position="434"/>
    </location>
</feature>
<keyword evidence="4" id="KW-0808">Transferase</keyword>
<keyword evidence="9" id="KW-0472">Membrane</keyword>
<organism evidence="11 12">
    <name type="scientific">Floricoccus tropicus</name>
    <dbReference type="NCBI Taxonomy" id="1859473"/>
    <lineage>
        <taxon>Bacteria</taxon>
        <taxon>Bacillati</taxon>
        <taxon>Bacillota</taxon>
        <taxon>Bacilli</taxon>
        <taxon>Lactobacillales</taxon>
        <taxon>Streptococcaceae</taxon>
        <taxon>Floricoccus</taxon>
    </lineage>
</organism>
<dbReference type="EMBL" id="MKIR01000026">
    <property type="protein sequence ID" value="OFI48172.1"/>
    <property type="molecule type" value="Genomic_DNA"/>
</dbReference>
<dbReference type="GO" id="GO:0016020">
    <property type="term" value="C:membrane"/>
    <property type="evidence" value="ECO:0007669"/>
    <property type="project" value="InterPro"/>
</dbReference>
<dbReference type="EC" id="2.7.13.3" evidence="2"/>
<keyword evidence="3" id="KW-0597">Phosphoprotein</keyword>
<dbReference type="Gene3D" id="1.20.5.1930">
    <property type="match status" value="1"/>
</dbReference>
<evidence type="ECO:0000256" key="3">
    <source>
        <dbReference type="ARBA" id="ARBA00022553"/>
    </source>
</evidence>
<evidence type="ECO:0000256" key="2">
    <source>
        <dbReference type="ARBA" id="ARBA00012438"/>
    </source>
</evidence>
<dbReference type="AlphaFoldDB" id="A0A1E8GIS7"/>
<feature type="transmembrane region" description="Helical" evidence="9">
    <location>
        <begin position="138"/>
        <end position="160"/>
    </location>
</feature>
<keyword evidence="9" id="KW-0812">Transmembrane</keyword>
<dbReference type="STRING" id="1859473.BG261_07780"/>
<evidence type="ECO:0000256" key="5">
    <source>
        <dbReference type="ARBA" id="ARBA00022741"/>
    </source>
</evidence>
<reference evidence="12" key="1">
    <citation type="submission" date="2016-09" db="EMBL/GenBank/DDBJ databases">
        <title>Draft genome sequence of a novel species of the family Streptococcaceae isolated from flowers.</title>
        <authorList>
            <person name="Chuah L.-O."/>
            <person name="Yap K.-P."/>
            <person name="Thong K.L."/>
            <person name="Liong M.T."/>
            <person name="Ahmad R."/>
            <person name="Rusul G."/>
        </authorList>
    </citation>
    <scope>NUCLEOTIDE SEQUENCE [LARGE SCALE GENOMIC DNA]</scope>
    <source>
        <strain evidence="12">DF1</strain>
    </source>
</reference>
<feature type="transmembrane region" description="Helical" evidence="9">
    <location>
        <begin position="12"/>
        <end position="37"/>
    </location>
</feature>
<keyword evidence="9" id="KW-1133">Transmembrane helix</keyword>
<keyword evidence="7" id="KW-0067">ATP-binding</keyword>
<dbReference type="SMART" id="SM00387">
    <property type="entry name" value="HATPase_c"/>
    <property type="match status" value="1"/>
</dbReference>
<dbReference type="PANTHER" id="PTHR24421">
    <property type="entry name" value="NITRATE/NITRITE SENSOR PROTEIN NARX-RELATED"/>
    <property type="match status" value="1"/>
</dbReference>
<evidence type="ECO:0000256" key="4">
    <source>
        <dbReference type="ARBA" id="ARBA00022679"/>
    </source>
</evidence>
<evidence type="ECO:0000256" key="8">
    <source>
        <dbReference type="ARBA" id="ARBA00023012"/>
    </source>
</evidence>
<dbReference type="GO" id="GO:0005524">
    <property type="term" value="F:ATP binding"/>
    <property type="evidence" value="ECO:0007669"/>
    <property type="project" value="UniProtKB-KW"/>
</dbReference>
<keyword evidence="5" id="KW-0547">Nucleotide-binding</keyword>
<evidence type="ECO:0000313" key="12">
    <source>
        <dbReference type="Proteomes" id="UP000178622"/>
    </source>
</evidence>